<dbReference type="CDD" id="cd06170">
    <property type="entry name" value="LuxR_C_like"/>
    <property type="match status" value="1"/>
</dbReference>
<dbReference type="Proteomes" id="UP000183015">
    <property type="component" value="Unassembled WGS sequence"/>
</dbReference>
<dbReference type="PRINTS" id="PR00038">
    <property type="entry name" value="HTHLUXR"/>
</dbReference>
<keyword evidence="1" id="KW-0805">Transcription regulation</keyword>
<dbReference type="PANTHER" id="PTHR44688:SF16">
    <property type="entry name" value="DNA-BINDING TRANSCRIPTIONAL ACTIVATOR DEVR_DOSR"/>
    <property type="match status" value="1"/>
</dbReference>
<dbReference type="GO" id="GO:0000160">
    <property type="term" value="P:phosphorelay signal transduction system"/>
    <property type="evidence" value="ECO:0007669"/>
    <property type="project" value="InterPro"/>
</dbReference>
<dbReference type="InterPro" id="IPR000792">
    <property type="entry name" value="Tscrpt_reg_LuxR_C"/>
</dbReference>
<dbReference type="SUPFAM" id="SSF52172">
    <property type="entry name" value="CheY-like"/>
    <property type="match status" value="1"/>
</dbReference>
<dbReference type="PANTHER" id="PTHR44688">
    <property type="entry name" value="DNA-BINDING TRANSCRIPTIONAL ACTIVATOR DEVR_DOSR"/>
    <property type="match status" value="1"/>
</dbReference>
<keyword evidence="8" id="KW-1185">Reference proteome</keyword>
<dbReference type="eggNOG" id="COG2197">
    <property type="taxonomic scope" value="Bacteria"/>
</dbReference>
<dbReference type="InterPro" id="IPR001789">
    <property type="entry name" value="Sig_transdc_resp-reg_receiver"/>
</dbReference>
<reference evidence="8" key="1">
    <citation type="submission" date="2016-10" db="EMBL/GenBank/DDBJ databases">
        <authorList>
            <person name="Varghese N."/>
        </authorList>
    </citation>
    <scope>NUCLEOTIDE SEQUENCE [LARGE SCALE GENOMIC DNA]</scope>
    <source>
        <strain evidence="8">DSM 45096 / BCRC 16803 / CGMCC 4.1857 / CIP 109030 / JCM 12277 / KCTC 19219 / NBRC 100920 / 33214</strain>
    </source>
</reference>
<organism evidence="7 8">
    <name type="scientific">Streptacidiphilus jiangxiensis</name>
    <dbReference type="NCBI Taxonomy" id="235985"/>
    <lineage>
        <taxon>Bacteria</taxon>
        <taxon>Bacillati</taxon>
        <taxon>Actinomycetota</taxon>
        <taxon>Actinomycetes</taxon>
        <taxon>Kitasatosporales</taxon>
        <taxon>Streptomycetaceae</taxon>
        <taxon>Streptacidiphilus</taxon>
    </lineage>
</organism>
<dbReference type="STRING" id="235985.SAMN05414137_109143"/>
<evidence type="ECO:0000256" key="3">
    <source>
        <dbReference type="ARBA" id="ARBA00023163"/>
    </source>
</evidence>
<evidence type="ECO:0000313" key="8">
    <source>
        <dbReference type="Proteomes" id="UP000183015"/>
    </source>
</evidence>
<dbReference type="OrthoDB" id="9808843at2"/>
<sequence>MTSSDNATLVRVLVADRHRTVGEALALGLRRAGLAAEPATGSEEARRIAASRVDVALLDVGLLAEDLPAGLRDWVGRADVPVVLLGDDEQVGQDDPSLLCAAVRAGVRGWVPRSCPLPELLVVLDGVRRGDTWIPPRLLTAVLRELSRARGELDEGARLAAALTPRELEVLGFLCAGLTRCAIAEQLFVSPRTVRTHVQNILAKLDVHSSLAAVALARRAGLAP</sequence>
<gene>
    <name evidence="7" type="ORF">SAMN05414137_109143</name>
</gene>
<accession>A0A1H7QP94</accession>
<keyword evidence="3" id="KW-0804">Transcription</keyword>
<feature type="domain" description="HTH luxR-type" evidence="5">
    <location>
        <begin position="156"/>
        <end position="221"/>
    </location>
</feature>
<evidence type="ECO:0000256" key="4">
    <source>
        <dbReference type="PROSITE-ProRule" id="PRU00169"/>
    </source>
</evidence>
<evidence type="ECO:0000256" key="1">
    <source>
        <dbReference type="ARBA" id="ARBA00023015"/>
    </source>
</evidence>
<proteinExistence type="predicted"/>
<keyword evidence="2 7" id="KW-0238">DNA-binding</keyword>
<feature type="modified residue" description="4-aspartylphosphate" evidence="4">
    <location>
        <position position="59"/>
    </location>
</feature>
<dbReference type="Gene3D" id="3.40.50.2300">
    <property type="match status" value="1"/>
</dbReference>
<dbReference type="AlphaFoldDB" id="A0A1H7QP94"/>
<dbReference type="PROSITE" id="PS50110">
    <property type="entry name" value="RESPONSE_REGULATORY"/>
    <property type="match status" value="1"/>
</dbReference>
<evidence type="ECO:0000259" key="5">
    <source>
        <dbReference type="PROSITE" id="PS50043"/>
    </source>
</evidence>
<protein>
    <submittedName>
        <fullName evidence="7">DNA-binding response regulator, NarL/FixJ family, contains REC and HTH domains</fullName>
    </submittedName>
</protein>
<keyword evidence="4" id="KW-0597">Phosphoprotein</keyword>
<feature type="domain" description="Response regulatory" evidence="6">
    <location>
        <begin position="11"/>
        <end position="128"/>
    </location>
</feature>
<dbReference type="EMBL" id="FOAZ01000009">
    <property type="protein sequence ID" value="SEL49821.1"/>
    <property type="molecule type" value="Genomic_DNA"/>
</dbReference>
<dbReference type="GO" id="GO:0006355">
    <property type="term" value="P:regulation of DNA-templated transcription"/>
    <property type="evidence" value="ECO:0007669"/>
    <property type="project" value="InterPro"/>
</dbReference>
<evidence type="ECO:0000256" key="2">
    <source>
        <dbReference type="ARBA" id="ARBA00023125"/>
    </source>
</evidence>
<dbReference type="SUPFAM" id="SSF46894">
    <property type="entry name" value="C-terminal effector domain of the bipartite response regulators"/>
    <property type="match status" value="1"/>
</dbReference>
<dbReference type="GO" id="GO:0003677">
    <property type="term" value="F:DNA binding"/>
    <property type="evidence" value="ECO:0007669"/>
    <property type="project" value="UniProtKB-KW"/>
</dbReference>
<evidence type="ECO:0000259" key="6">
    <source>
        <dbReference type="PROSITE" id="PS50110"/>
    </source>
</evidence>
<dbReference type="InterPro" id="IPR016032">
    <property type="entry name" value="Sig_transdc_resp-reg_C-effctor"/>
</dbReference>
<evidence type="ECO:0000313" key="7">
    <source>
        <dbReference type="EMBL" id="SEL49821.1"/>
    </source>
</evidence>
<dbReference type="PROSITE" id="PS50043">
    <property type="entry name" value="HTH_LUXR_2"/>
    <property type="match status" value="1"/>
</dbReference>
<dbReference type="Pfam" id="PF00196">
    <property type="entry name" value="GerE"/>
    <property type="match status" value="1"/>
</dbReference>
<dbReference type="InterPro" id="IPR011006">
    <property type="entry name" value="CheY-like_superfamily"/>
</dbReference>
<dbReference type="RefSeq" id="WP_042445342.1">
    <property type="nucleotide sequence ID" value="NZ_BBPN01000009.1"/>
</dbReference>
<name>A0A1H7QP94_STRJI</name>
<dbReference type="SMART" id="SM00421">
    <property type="entry name" value="HTH_LUXR"/>
    <property type="match status" value="1"/>
</dbReference>